<name>A0ACB8UZG2_9EURO</name>
<reference evidence="1" key="1">
    <citation type="journal article" date="2022" name="bioRxiv">
        <title>Population genetic analysis of Ophidiomyces ophidiicola, the causative agent of snake fungal disease, indicates recent introductions to the USA.</title>
        <authorList>
            <person name="Ladner J.T."/>
            <person name="Palmer J.M."/>
            <person name="Ettinger C.L."/>
            <person name="Stajich J.E."/>
            <person name="Farrell T.M."/>
            <person name="Glorioso B.M."/>
            <person name="Lawson B."/>
            <person name="Price S.J."/>
            <person name="Stengle A.G."/>
            <person name="Grear D.A."/>
            <person name="Lorch J.M."/>
        </authorList>
    </citation>
    <scope>NUCLEOTIDE SEQUENCE</scope>
    <source>
        <strain evidence="1">NWHC 24266-5</strain>
    </source>
</reference>
<sequence>MPNKWNKVKDFVMKGGYKKLLRPTVSLHHTAYPKTAQDQEKLGVRFDFAGTEEEAGKKFHRFQVQVNAGNKIPKSWKVWREKNGGTHAIIATIKVPDEGTKEDVKAALDAVDNHIE</sequence>
<accession>A0ACB8UZG2</accession>
<gene>
    <name evidence="1" type="ORF">LOY88_002453</name>
</gene>
<comment type="caution">
    <text evidence="1">The sequence shown here is derived from an EMBL/GenBank/DDBJ whole genome shotgun (WGS) entry which is preliminary data.</text>
</comment>
<protein>
    <submittedName>
        <fullName evidence="1">Uncharacterized protein</fullName>
    </submittedName>
</protein>
<dbReference type="EMBL" id="JALBCA010000029">
    <property type="protein sequence ID" value="KAI2388684.1"/>
    <property type="molecule type" value="Genomic_DNA"/>
</dbReference>
<organism evidence="1">
    <name type="scientific">Ophidiomyces ophidiicola</name>
    <dbReference type="NCBI Taxonomy" id="1387563"/>
    <lineage>
        <taxon>Eukaryota</taxon>
        <taxon>Fungi</taxon>
        <taxon>Dikarya</taxon>
        <taxon>Ascomycota</taxon>
        <taxon>Pezizomycotina</taxon>
        <taxon>Eurotiomycetes</taxon>
        <taxon>Eurotiomycetidae</taxon>
        <taxon>Onygenales</taxon>
        <taxon>Onygenaceae</taxon>
        <taxon>Ophidiomyces</taxon>
    </lineage>
</organism>
<proteinExistence type="predicted"/>
<evidence type="ECO:0000313" key="1">
    <source>
        <dbReference type="EMBL" id="KAI2388684.1"/>
    </source>
</evidence>